<dbReference type="Proteomes" id="UP000316806">
    <property type="component" value="Chromosome"/>
</dbReference>
<accession>A0A516R9C3</accession>
<dbReference type="AlphaFoldDB" id="A0A516R9C3"/>
<evidence type="ECO:0000259" key="3">
    <source>
        <dbReference type="PROSITE" id="PS51175"/>
    </source>
</evidence>
<evidence type="ECO:0000313" key="4">
    <source>
        <dbReference type="EMBL" id="QDQ12251.1"/>
    </source>
</evidence>
<feature type="domain" description="CBM6" evidence="3">
    <location>
        <begin position="185"/>
        <end position="319"/>
    </location>
</feature>
<evidence type="ECO:0000256" key="1">
    <source>
        <dbReference type="SAM" id="MobiDB-lite"/>
    </source>
</evidence>
<evidence type="ECO:0000313" key="5">
    <source>
        <dbReference type="Proteomes" id="UP000316806"/>
    </source>
</evidence>
<name>A0A516R9C3_STRST</name>
<keyword evidence="2" id="KW-0812">Transmembrane</keyword>
<keyword evidence="2" id="KW-1133">Transmembrane helix</keyword>
<dbReference type="InterPro" id="IPR005084">
    <property type="entry name" value="CBM6"/>
</dbReference>
<sequence length="325" mass="33291">MTPGNNGEQTPNAPQGDDDPFGYLYADGQAAGATPPPGGGGYGYPGPRSSYHQVRPVGERQYGQQAQQPPAQGGYGYPPQQPHGQPSAHYTAPEAQPGATAPIRQAPPAPPAGRGRGPNTKGLLIGAIAVVAVVSLGIGAAMLTGGDDEGGDNKAGPSQRQSESGAPSPSASKDKDKPDKKAELPEADAKALKLEGGTTTASDIEGAKSAGGVYVAGLNKVGAQVTWTVNGIPKDGAYTVFVGYGVPGKAAETTLVINGTASERKLNMDNFAHADEGAWDKGWTKTFAFVQLNKGTNTISVSCQQGDKCDANLDQMWLKAGHVKD</sequence>
<dbReference type="EMBL" id="CP040916">
    <property type="protein sequence ID" value="QDQ12251.1"/>
    <property type="molecule type" value="Genomic_DNA"/>
</dbReference>
<dbReference type="SUPFAM" id="SSF49785">
    <property type="entry name" value="Galactose-binding domain-like"/>
    <property type="match status" value="1"/>
</dbReference>
<dbReference type="GO" id="GO:0030246">
    <property type="term" value="F:carbohydrate binding"/>
    <property type="evidence" value="ECO:0007669"/>
    <property type="project" value="InterPro"/>
</dbReference>
<keyword evidence="2" id="KW-0472">Membrane</keyword>
<dbReference type="InterPro" id="IPR008979">
    <property type="entry name" value="Galactose-bd-like_sf"/>
</dbReference>
<gene>
    <name evidence="4" type="ORF">FH965_18060</name>
</gene>
<feature type="compositionally biased region" description="Polar residues" evidence="1">
    <location>
        <begin position="156"/>
        <end position="165"/>
    </location>
</feature>
<organism evidence="4 5">
    <name type="scientific">Streptomyces spectabilis</name>
    <dbReference type="NCBI Taxonomy" id="68270"/>
    <lineage>
        <taxon>Bacteria</taxon>
        <taxon>Bacillati</taxon>
        <taxon>Actinomycetota</taxon>
        <taxon>Actinomycetes</taxon>
        <taxon>Kitasatosporales</taxon>
        <taxon>Streptomycetaceae</taxon>
        <taxon>Streptomyces</taxon>
    </lineage>
</organism>
<feature type="compositionally biased region" description="Low complexity" evidence="1">
    <location>
        <begin position="61"/>
        <end position="72"/>
    </location>
</feature>
<feature type="compositionally biased region" description="Basic and acidic residues" evidence="1">
    <location>
        <begin position="172"/>
        <end position="183"/>
    </location>
</feature>
<dbReference type="Gene3D" id="2.60.120.260">
    <property type="entry name" value="Galactose-binding domain-like"/>
    <property type="match status" value="1"/>
</dbReference>
<feature type="region of interest" description="Disordered" evidence="1">
    <location>
        <begin position="1"/>
        <end position="118"/>
    </location>
</feature>
<feature type="region of interest" description="Disordered" evidence="1">
    <location>
        <begin position="145"/>
        <end position="183"/>
    </location>
</feature>
<protein>
    <submittedName>
        <fullName evidence="4">Carbohydrate-binding protein</fullName>
    </submittedName>
</protein>
<feature type="compositionally biased region" description="Polar residues" evidence="1">
    <location>
        <begin position="1"/>
        <end position="13"/>
    </location>
</feature>
<dbReference type="RefSeq" id="WP_144004113.1">
    <property type="nucleotide sequence ID" value="NZ_CP040916.1"/>
</dbReference>
<evidence type="ECO:0000256" key="2">
    <source>
        <dbReference type="SAM" id="Phobius"/>
    </source>
</evidence>
<feature type="transmembrane region" description="Helical" evidence="2">
    <location>
        <begin position="123"/>
        <end position="143"/>
    </location>
</feature>
<reference evidence="4 5" key="1">
    <citation type="journal article" date="2019" name="J. Ind. Microbiol. Biotechnol.">
        <title>The complete genomic sequence of Streptomyces spectabilis NRRL-2792 and identification of secondary metabolite biosynthetic gene clusters.</title>
        <authorList>
            <person name="Sinha A."/>
            <person name="Phillips-Salemka S."/>
            <person name="Niraula T.A."/>
            <person name="Short K.A."/>
            <person name="Niraula N.P."/>
        </authorList>
    </citation>
    <scope>NUCLEOTIDE SEQUENCE [LARGE SCALE GENOMIC DNA]</scope>
    <source>
        <strain evidence="4 5">NRRL 2792</strain>
    </source>
</reference>
<proteinExistence type="predicted"/>
<dbReference type="PROSITE" id="PS51175">
    <property type="entry name" value="CBM6"/>
    <property type="match status" value="1"/>
</dbReference>